<feature type="transmembrane region" description="Helical" evidence="1">
    <location>
        <begin position="332"/>
        <end position="352"/>
    </location>
</feature>
<keyword evidence="1" id="KW-0472">Membrane</keyword>
<dbReference type="InterPro" id="IPR004875">
    <property type="entry name" value="DDE_SF_endonuclease_dom"/>
</dbReference>
<reference evidence="4" key="1">
    <citation type="submission" date="2022-08" db="EMBL/GenBank/DDBJ databases">
        <title>Novel sulfate-reducing endosymbionts in the free-living metamonad Anaeramoeba.</title>
        <authorList>
            <person name="Jerlstrom-Hultqvist J."/>
            <person name="Cepicka I."/>
            <person name="Gallot-Lavallee L."/>
            <person name="Salas-Leiva D."/>
            <person name="Curtis B.A."/>
            <person name="Zahonova K."/>
            <person name="Pipaliya S."/>
            <person name="Dacks J."/>
            <person name="Roger A.J."/>
        </authorList>
    </citation>
    <scope>NUCLEOTIDE SEQUENCE</scope>
    <source>
        <strain evidence="4">Schooner1</strain>
    </source>
</reference>
<protein>
    <submittedName>
        <fullName evidence="4">Steroidogenic acute regulatory protein-like</fullName>
    </submittedName>
</protein>
<sequence>MDETAVYNNTSTEKIKVVTTDLTNNPIRNIPQINFHITAVVTVANDGTSLNTLMLDKRRTIKQELVDNSNYTRLSFVQSNSGYMTKTLFTKWLKNIFIPAVDLKRKKIGENENALLIIDGAPSHRPDKGLKSYLKQQLFPTKYESFIESVSDGLQISLTRKKIHNSFEYTYITPFKSPIPLPNLETQTQLTEPIKKPRISLGGDIVTGKNFREIIEKRKKERKSKRIQKEQPNNQISTLYLIEVIFNVAFFILCGLADLKNFSRTEIFDYSYKISVIDFSSFSILRVGLLSVVYLCGISRPLWPTILLSVVTLILVISKAVFFFGFSPINFFFKDIIIVTNFIFAIFEWYVVHVANRRAHRKEEHTKFVPNVSEMDPQEKKKLIESSNKCRFNNKKSKRFYENYTLRATSPDSKFATWINYHFFNPSKDKNSISAEIFAIIFDLYGLLPLFFFQFGKTKKENDEKTVARQFFRQDQLNISQEKFDISIQGNKMSSNGAYGKIEENGEAFDGSSDNEPLINEFNIENNQNEITWDISFTSTQVPLLLYEEEHYARSVPKQLKMISICPSPRCDFGGSLSSNYFGELEIDGWIGSQSHSWGSGYPTDRFFGQVCQFDSREKNTLEIVSTTIELGCLTKKLFLMVLRYEEKEIKLNSVYRGSHAKSEITFGNVFNWRFQTESNVASFEGLLSAPRDSFITIPLLNNTNKKNKNGNNTTRHLLLTQKATCTLKIVEKGTEKVDIIKANEKCFFEIITDEFSFNEIEEI</sequence>
<dbReference type="InterPro" id="IPR019498">
    <property type="entry name" value="MENTAL"/>
</dbReference>
<gene>
    <name evidence="4" type="ORF">M0813_00534</name>
</gene>
<dbReference type="Pfam" id="PF10457">
    <property type="entry name" value="MENTAL"/>
    <property type="match status" value="1"/>
</dbReference>
<proteinExistence type="predicted"/>
<evidence type="ECO:0000256" key="1">
    <source>
        <dbReference type="SAM" id="Phobius"/>
    </source>
</evidence>
<keyword evidence="1" id="KW-0812">Transmembrane</keyword>
<dbReference type="Pfam" id="PF03184">
    <property type="entry name" value="DDE_1"/>
    <property type="match status" value="1"/>
</dbReference>
<feature type="domain" description="DDE-1" evidence="2">
    <location>
        <begin position="39"/>
        <end position="129"/>
    </location>
</feature>
<keyword evidence="5" id="KW-1185">Reference proteome</keyword>
<organism evidence="4 5">
    <name type="scientific">Anaeramoeba flamelloides</name>
    <dbReference type="NCBI Taxonomy" id="1746091"/>
    <lineage>
        <taxon>Eukaryota</taxon>
        <taxon>Metamonada</taxon>
        <taxon>Anaeramoebidae</taxon>
        <taxon>Anaeramoeba</taxon>
    </lineage>
</organism>
<feature type="domain" description="MENTAL" evidence="3">
    <location>
        <begin position="258"/>
        <end position="402"/>
    </location>
</feature>
<dbReference type="EMBL" id="JAOAOG010000191">
    <property type="protein sequence ID" value="KAJ6241828.1"/>
    <property type="molecule type" value="Genomic_DNA"/>
</dbReference>
<evidence type="ECO:0000313" key="5">
    <source>
        <dbReference type="Proteomes" id="UP001150062"/>
    </source>
</evidence>
<evidence type="ECO:0000313" key="4">
    <source>
        <dbReference type="EMBL" id="KAJ6241828.1"/>
    </source>
</evidence>
<comment type="caution">
    <text evidence="4">The sequence shown here is derived from an EMBL/GenBank/DDBJ whole genome shotgun (WGS) entry which is preliminary data.</text>
</comment>
<feature type="transmembrane region" description="Helical" evidence="1">
    <location>
        <begin position="437"/>
        <end position="456"/>
    </location>
</feature>
<keyword evidence="1" id="KW-1133">Transmembrane helix</keyword>
<evidence type="ECO:0000259" key="2">
    <source>
        <dbReference type="Pfam" id="PF03184"/>
    </source>
</evidence>
<dbReference type="Proteomes" id="UP001150062">
    <property type="component" value="Unassembled WGS sequence"/>
</dbReference>
<name>A0ABQ8YB67_9EUKA</name>
<feature type="transmembrane region" description="Helical" evidence="1">
    <location>
        <begin position="279"/>
        <end position="298"/>
    </location>
</feature>
<evidence type="ECO:0000259" key="3">
    <source>
        <dbReference type="Pfam" id="PF10457"/>
    </source>
</evidence>
<feature type="transmembrane region" description="Helical" evidence="1">
    <location>
        <begin position="239"/>
        <end position="259"/>
    </location>
</feature>
<feature type="transmembrane region" description="Helical" evidence="1">
    <location>
        <begin position="305"/>
        <end position="326"/>
    </location>
</feature>
<accession>A0ABQ8YB67</accession>